<evidence type="ECO:0000256" key="5">
    <source>
        <dbReference type="ARBA" id="ARBA00018046"/>
    </source>
</evidence>
<dbReference type="STRING" id="1314776.A0A166IH97"/>
<evidence type="ECO:0000256" key="11">
    <source>
        <dbReference type="ARBA" id="ARBA00023049"/>
    </source>
</evidence>
<evidence type="ECO:0000256" key="15">
    <source>
        <dbReference type="RuleBase" id="RU003435"/>
    </source>
</evidence>
<dbReference type="GO" id="GO:0005759">
    <property type="term" value="C:mitochondrial matrix"/>
    <property type="evidence" value="ECO:0007669"/>
    <property type="project" value="UniProtKB-SubCell"/>
</dbReference>
<name>A0A166IH97_9AGAM</name>
<evidence type="ECO:0000256" key="7">
    <source>
        <dbReference type="ARBA" id="ARBA00022723"/>
    </source>
</evidence>
<keyword evidence="8 15" id="KW-0378">Hydrolase</keyword>
<evidence type="ECO:0000256" key="8">
    <source>
        <dbReference type="ARBA" id="ARBA00022801"/>
    </source>
</evidence>
<dbReference type="Gene3D" id="1.10.1370.10">
    <property type="entry name" value="Neurolysin, domain 3"/>
    <property type="match status" value="1"/>
</dbReference>
<reference evidence="17 18" key="1">
    <citation type="journal article" date="2016" name="Mol. Biol. Evol.">
        <title>Comparative Genomics of Early-Diverging Mushroom-Forming Fungi Provides Insights into the Origins of Lignocellulose Decay Capabilities.</title>
        <authorList>
            <person name="Nagy L.G."/>
            <person name="Riley R."/>
            <person name="Tritt A."/>
            <person name="Adam C."/>
            <person name="Daum C."/>
            <person name="Floudas D."/>
            <person name="Sun H."/>
            <person name="Yadav J.S."/>
            <person name="Pangilinan J."/>
            <person name="Larsson K.H."/>
            <person name="Matsuura K."/>
            <person name="Barry K."/>
            <person name="Labutti K."/>
            <person name="Kuo R."/>
            <person name="Ohm R.A."/>
            <person name="Bhattacharya S.S."/>
            <person name="Shirouzu T."/>
            <person name="Yoshinaga Y."/>
            <person name="Martin F.M."/>
            <person name="Grigoriev I.V."/>
            <person name="Hibbett D.S."/>
        </authorList>
    </citation>
    <scope>NUCLEOTIDE SEQUENCE [LARGE SCALE GENOMIC DNA]</scope>
    <source>
        <strain evidence="17 18">HHB10207 ss-3</strain>
    </source>
</reference>
<dbReference type="EMBL" id="KV428006">
    <property type="protein sequence ID" value="KZT43741.1"/>
    <property type="molecule type" value="Genomic_DNA"/>
</dbReference>
<dbReference type="CDD" id="cd06457">
    <property type="entry name" value="M3A_MIP"/>
    <property type="match status" value="1"/>
</dbReference>
<comment type="function">
    <text evidence="13">Cleaves proteins, imported into the mitochondrion, to their mature size. While most mitochondrial precursor proteins are processed to the mature form in one step by mitochondrial processing peptidase (MPP), the sequential cleavage by MIP of an octapeptide after initial processing by MPP is a required step for a subgroup of nuclear-encoded precursor proteins destined for the matrix or the inner membrane.</text>
</comment>
<evidence type="ECO:0000256" key="10">
    <source>
        <dbReference type="ARBA" id="ARBA00022946"/>
    </source>
</evidence>
<dbReference type="Pfam" id="PF01432">
    <property type="entry name" value="Peptidase_M3"/>
    <property type="match status" value="1"/>
</dbReference>
<dbReference type="PANTHER" id="PTHR11804">
    <property type="entry name" value="PROTEASE M3 THIMET OLIGOPEPTIDASE-RELATED"/>
    <property type="match status" value="1"/>
</dbReference>
<keyword evidence="9 15" id="KW-0862">Zinc</keyword>
<dbReference type="SUPFAM" id="SSF55486">
    <property type="entry name" value="Metalloproteases ('zincins'), catalytic domain"/>
    <property type="match status" value="1"/>
</dbReference>
<dbReference type="InterPro" id="IPR045090">
    <property type="entry name" value="Pept_M3A_M3B"/>
</dbReference>
<dbReference type="OrthoDB" id="17530at2759"/>
<keyword evidence="11 15" id="KW-0482">Metalloprotease</keyword>
<keyword evidence="6 15" id="KW-0645">Protease</keyword>
<comment type="subcellular location">
    <subcellularLocation>
        <location evidence="2">Mitochondrion matrix</location>
    </subcellularLocation>
</comment>
<organism evidence="17 18">
    <name type="scientific">Sistotremastrum suecicum HHB10207 ss-3</name>
    <dbReference type="NCBI Taxonomy" id="1314776"/>
    <lineage>
        <taxon>Eukaryota</taxon>
        <taxon>Fungi</taxon>
        <taxon>Dikarya</taxon>
        <taxon>Basidiomycota</taxon>
        <taxon>Agaricomycotina</taxon>
        <taxon>Agaricomycetes</taxon>
        <taxon>Sistotremastrales</taxon>
        <taxon>Sistotremastraceae</taxon>
        <taxon>Sistotremastrum</taxon>
    </lineage>
</organism>
<evidence type="ECO:0000256" key="12">
    <source>
        <dbReference type="ARBA" id="ARBA00023128"/>
    </source>
</evidence>
<evidence type="ECO:0000313" key="17">
    <source>
        <dbReference type="EMBL" id="KZT43741.1"/>
    </source>
</evidence>
<dbReference type="Proteomes" id="UP000076798">
    <property type="component" value="Unassembled WGS sequence"/>
</dbReference>
<dbReference type="InterPro" id="IPR024079">
    <property type="entry name" value="MetalloPept_cat_dom_sf"/>
</dbReference>
<comment type="cofactor">
    <cofactor evidence="15">
        <name>Zn(2+)</name>
        <dbReference type="ChEBI" id="CHEBI:29105"/>
    </cofactor>
    <text evidence="15">Binds 1 zinc ion.</text>
</comment>
<keyword evidence="7 15" id="KW-0479">Metal-binding</keyword>
<evidence type="ECO:0000259" key="16">
    <source>
        <dbReference type="Pfam" id="PF01432"/>
    </source>
</evidence>
<dbReference type="InterPro" id="IPR024077">
    <property type="entry name" value="Neurolysin/TOP_dom2"/>
</dbReference>
<evidence type="ECO:0000313" key="18">
    <source>
        <dbReference type="Proteomes" id="UP000076798"/>
    </source>
</evidence>
<sequence>MLISLKQLGRCARAQNVARSIKWSRRRLSGTSSRRAALLDDDLITLFDSPSRKPSTSTQARGLFLDDRITHPGMFQRLVDDTLVRADLLLRRILSAEHSRPELFQVVKNLDRLSDLLCGVIDLAEFVRNAHPDEEWVYHANSAYESLCEFMNTLNTHEGLDKVLDIVLGDTTVTSQLSTEALKTAHIFSADFARSGRNLPPHQRGRFVTLSSEILTLGRAFLNEASAPRPPISIPASQLQGFKSHTNRFSGKSLTIYPGSVQAHDIMKSSTNESLRRKLYVAARSSSVAQVEILERLLRARAEMAKLVGFDSFASMTLDDKMAKSPDNVTNFLSVLATHNRPYALNDIEKIRQRKHTVLGNSQSHDIHPWDRDIYLPPQSPESPITMPPLTVGRVFRALSRLFTKIYGISFRPVNVSLGEVWHDDVQKLEVVDEAEGVIGWIYTDLFSRSGKPNGAAHYTVRCSRRLDEDDLSNDLPITTDSSRTLRPPDVAHRIRGHDGLWQLPIVVLMCEFSRSSLNHGQAILDWQEVSTLCHEMGHAMHSMIGRTEYHNVSGTRCATDFVELPSILMEHFLTSPAVLALFHDSEPDLPSSLINSSRPQQNVSALDTHDQIMLASLDQEYHSRAALEPGFDSTAVLAALTDRQGVWPYVPGTSWQTQFGHLFSYGATYYSYLFDRAIASQVWSTLFQNNPLDREKGEKFKREVLKWGGGKDPWEMVSAVLDDPRLASGDAQAMRQIGQWRIAYDVSSAGTHL</sequence>
<dbReference type="GO" id="GO:0006627">
    <property type="term" value="P:protein processing involved in protein targeting to mitochondrion"/>
    <property type="evidence" value="ECO:0007669"/>
    <property type="project" value="TreeGrafter"/>
</dbReference>
<protein>
    <recommendedName>
        <fullName evidence="5">Mitochondrial intermediate peptidase</fullName>
        <ecNumber evidence="4">3.4.24.59</ecNumber>
    </recommendedName>
    <alternativeName>
        <fullName evidence="14">Octapeptidyl aminopeptidase</fullName>
    </alternativeName>
</protein>
<comment type="similarity">
    <text evidence="3 15">Belongs to the peptidase M3 family.</text>
</comment>
<evidence type="ECO:0000256" key="2">
    <source>
        <dbReference type="ARBA" id="ARBA00004305"/>
    </source>
</evidence>
<dbReference type="Gene3D" id="3.40.390.10">
    <property type="entry name" value="Collagenase (Catalytic Domain)"/>
    <property type="match status" value="1"/>
</dbReference>
<dbReference type="AlphaFoldDB" id="A0A166IH97"/>
<dbReference type="InterPro" id="IPR033851">
    <property type="entry name" value="M3A_MIP"/>
</dbReference>
<evidence type="ECO:0000256" key="9">
    <source>
        <dbReference type="ARBA" id="ARBA00022833"/>
    </source>
</evidence>
<dbReference type="GO" id="GO:0046872">
    <property type="term" value="F:metal ion binding"/>
    <property type="evidence" value="ECO:0007669"/>
    <property type="project" value="UniProtKB-UniRule"/>
</dbReference>
<dbReference type="InterPro" id="IPR001567">
    <property type="entry name" value="Pept_M3A_M3B_dom"/>
</dbReference>
<keyword evidence="12" id="KW-0496">Mitochondrion</keyword>
<dbReference type="GO" id="GO:0006518">
    <property type="term" value="P:peptide metabolic process"/>
    <property type="evidence" value="ECO:0007669"/>
    <property type="project" value="TreeGrafter"/>
</dbReference>
<dbReference type="FunFam" id="3.40.390.10:FF:000055">
    <property type="entry name" value="Related to mitochondrial intermediate peptidase"/>
    <property type="match status" value="1"/>
</dbReference>
<gene>
    <name evidence="17" type="ORF">SISSUDRAFT_1091881</name>
</gene>
<feature type="domain" description="Peptidase M3A/M3B catalytic" evidence="16">
    <location>
        <begin position="266"/>
        <end position="735"/>
    </location>
</feature>
<evidence type="ECO:0000256" key="13">
    <source>
        <dbReference type="ARBA" id="ARBA00025208"/>
    </source>
</evidence>
<dbReference type="PANTHER" id="PTHR11804:SF79">
    <property type="entry name" value="MITOCHONDRIAL INTERMEDIATE PEPTIDASE"/>
    <property type="match status" value="1"/>
</dbReference>
<keyword evidence="10" id="KW-0809">Transit peptide</keyword>
<evidence type="ECO:0000256" key="4">
    <source>
        <dbReference type="ARBA" id="ARBA00012441"/>
    </source>
</evidence>
<evidence type="ECO:0000256" key="6">
    <source>
        <dbReference type="ARBA" id="ARBA00022670"/>
    </source>
</evidence>
<comment type="catalytic activity">
    <reaction evidence="1">
        <text>Release of an N-terminal octapeptide as second stage of processing of some proteins imported into the mitochondrion.</text>
        <dbReference type="EC" id="3.4.24.59"/>
    </reaction>
</comment>
<dbReference type="EC" id="3.4.24.59" evidence="4"/>
<keyword evidence="18" id="KW-1185">Reference proteome</keyword>
<evidence type="ECO:0000256" key="14">
    <source>
        <dbReference type="ARBA" id="ARBA00032470"/>
    </source>
</evidence>
<accession>A0A166IH97</accession>
<evidence type="ECO:0000256" key="1">
    <source>
        <dbReference type="ARBA" id="ARBA00000436"/>
    </source>
</evidence>
<proteinExistence type="inferred from homology"/>
<dbReference type="GO" id="GO:0004222">
    <property type="term" value="F:metalloendopeptidase activity"/>
    <property type="evidence" value="ECO:0007669"/>
    <property type="project" value="UniProtKB-EC"/>
</dbReference>
<evidence type="ECO:0000256" key="3">
    <source>
        <dbReference type="ARBA" id="ARBA00006040"/>
    </source>
</evidence>